<protein>
    <submittedName>
        <fullName evidence="2">Uncharacterized protein</fullName>
    </submittedName>
</protein>
<sequence length="99" mass="10529">MSLLSANGDTGSKINTEIYGVGAPGAATIKVTIGGQTYTRDIRDGRGYIILLEQQGVTPSTIENVRVHDSEGNLLPSPWLVRSGQKVDPGLEPFSQDSD</sequence>
<dbReference type="Proteomes" id="UP000004221">
    <property type="component" value="Unassembled WGS sequence"/>
</dbReference>
<dbReference type="EMBL" id="CAGS01000495">
    <property type="protein sequence ID" value="CCF85700.1"/>
    <property type="molecule type" value="Genomic_DNA"/>
</dbReference>
<proteinExistence type="predicted"/>
<evidence type="ECO:0000313" key="3">
    <source>
        <dbReference type="Proteomes" id="UP000004221"/>
    </source>
</evidence>
<name>I4ELY7_9BACT</name>
<evidence type="ECO:0000256" key="1">
    <source>
        <dbReference type="SAM" id="MobiDB-lite"/>
    </source>
</evidence>
<reference evidence="2 3" key="1">
    <citation type="journal article" date="2012" name="ISME J.">
        <title>Nitrification expanded: discovery, physiology and genomics of a nitrite-oxidizing bacterium from the phylum Chloroflexi.</title>
        <authorList>
            <person name="Sorokin D.Y."/>
            <person name="Lucker S."/>
            <person name="Vejmelkova D."/>
            <person name="Kostrikina N.A."/>
            <person name="Kleerebezem R."/>
            <person name="Rijpstra W.I."/>
            <person name="Damste J.S."/>
            <person name="Le Paslier D."/>
            <person name="Muyzer G."/>
            <person name="Wagner M."/>
            <person name="van Loosdrecht M.C."/>
            <person name="Daims H."/>
        </authorList>
    </citation>
    <scope>NUCLEOTIDE SEQUENCE [LARGE SCALE GENOMIC DNA]</scope>
    <source>
        <strain evidence="3">none</strain>
    </source>
</reference>
<comment type="caution">
    <text evidence="2">The sequence shown here is derived from an EMBL/GenBank/DDBJ whole genome shotgun (WGS) entry which is preliminary data.</text>
</comment>
<dbReference type="AlphaFoldDB" id="I4ELY7"/>
<accession>I4ELY7</accession>
<feature type="region of interest" description="Disordered" evidence="1">
    <location>
        <begin position="78"/>
        <end position="99"/>
    </location>
</feature>
<keyword evidence="3" id="KW-1185">Reference proteome</keyword>
<evidence type="ECO:0000313" key="2">
    <source>
        <dbReference type="EMBL" id="CCF85700.1"/>
    </source>
</evidence>
<gene>
    <name evidence="2" type="ORF">NITHO_5440002</name>
</gene>
<organism evidence="2 3">
    <name type="scientific">Nitrolancea hollandica Lb</name>
    <dbReference type="NCBI Taxonomy" id="1129897"/>
    <lineage>
        <taxon>Bacteria</taxon>
        <taxon>Pseudomonadati</taxon>
        <taxon>Thermomicrobiota</taxon>
        <taxon>Thermomicrobia</taxon>
        <taxon>Sphaerobacterales</taxon>
        <taxon>Sphaerobacterineae</taxon>
        <taxon>Sphaerobacteraceae</taxon>
        <taxon>Nitrolancea</taxon>
    </lineage>
</organism>